<keyword evidence="1" id="KW-0597">Phosphoprotein</keyword>
<dbReference type="SUPFAM" id="SSF52172">
    <property type="entry name" value="CheY-like"/>
    <property type="match status" value="1"/>
</dbReference>
<feature type="transmembrane region" description="Helical" evidence="5">
    <location>
        <begin position="35"/>
        <end position="58"/>
    </location>
</feature>
<dbReference type="EMBL" id="QEAO01000049">
    <property type="protein sequence ID" value="TPX31182.1"/>
    <property type="molecule type" value="Genomic_DNA"/>
</dbReference>
<reference evidence="7 8" key="1">
    <citation type="journal article" date="2019" name="Sci. Rep.">
        <title>Comparative genomics of chytrid fungi reveal insights into the obligate biotrophic and pathogenic lifestyle of Synchytrium endobioticum.</title>
        <authorList>
            <person name="van de Vossenberg B.T.L.H."/>
            <person name="Warris S."/>
            <person name="Nguyen H.D.T."/>
            <person name="van Gent-Pelzer M.P.E."/>
            <person name="Joly D.L."/>
            <person name="van de Geest H.C."/>
            <person name="Bonants P.J.M."/>
            <person name="Smith D.S."/>
            <person name="Levesque C.A."/>
            <person name="van der Lee T.A.J."/>
        </authorList>
    </citation>
    <scope>NUCLEOTIDE SEQUENCE [LARGE SCALE GENOMIC DNA]</scope>
    <source>
        <strain evidence="7 8">JEL517</strain>
    </source>
</reference>
<dbReference type="Proteomes" id="UP000319731">
    <property type="component" value="Unassembled WGS sequence"/>
</dbReference>
<dbReference type="InterPro" id="IPR011006">
    <property type="entry name" value="CheY-like_superfamily"/>
</dbReference>
<keyword evidence="5" id="KW-0472">Membrane</keyword>
<dbReference type="GeneID" id="42006657"/>
<feature type="compositionally biased region" description="Low complexity" evidence="4">
    <location>
        <begin position="724"/>
        <end position="760"/>
    </location>
</feature>
<dbReference type="Pfam" id="PF00072">
    <property type="entry name" value="Response_reg"/>
    <property type="match status" value="1"/>
</dbReference>
<dbReference type="STRING" id="1806994.A0A507BUE9"/>
<dbReference type="PANTHER" id="PTHR45339">
    <property type="entry name" value="HYBRID SIGNAL TRANSDUCTION HISTIDINE KINASE J"/>
    <property type="match status" value="1"/>
</dbReference>
<feature type="domain" description="Response regulatory" evidence="6">
    <location>
        <begin position="793"/>
        <end position="927"/>
    </location>
</feature>
<dbReference type="AlphaFoldDB" id="A0A507BUE9"/>
<evidence type="ECO:0000313" key="8">
    <source>
        <dbReference type="Proteomes" id="UP000319731"/>
    </source>
</evidence>
<keyword evidence="2" id="KW-0902">Two-component regulatory system</keyword>
<dbReference type="PROSITE" id="PS50110">
    <property type="entry name" value="RESPONSE_REGULATORY"/>
    <property type="match status" value="1"/>
</dbReference>
<dbReference type="RefSeq" id="XP_031022674.1">
    <property type="nucleotide sequence ID" value="XM_031171360.1"/>
</dbReference>
<dbReference type="FunFam" id="3.40.50.2300:FF:000146">
    <property type="entry name" value="Putative two-component response regulator SSK1p"/>
    <property type="match status" value="1"/>
</dbReference>
<evidence type="ECO:0000256" key="1">
    <source>
        <dbReference type="ARBA" id="ARBA00022553"/>
    </source>
</evidence>
<proteinExistence type="predicted"/>
<dbReference type="GO" id="GO:0000156">
    <property type="term" value="F:phosphorelay response regulator activity"/>
    <property type="evidence" value="ECO:0007669"/>
    <property type="project" value="UniProtKB-ARBA"/>
</dbReference>
<comment type="caution">
    <text evidence="3">Lacks conserved residue(s) required for the propagation of feature annotation.</text>
</comment>
<dbReference type="SMART" id="SM00448">
    <property type="entry name" value="REC"/>
    <property type="match status" value="1"/>
</dbReference>
<dbReference type="PANTHER" id="PTHR45339:SF1">
    <property type="entry name" value="HYBRID SIGNAL TRANSDUCTION HISTIDINE KINASE J"/>
    <property type="match status" value="1"/>
</dbReference>
<keyword evidence="5" id="KW-0812">Transmembrane</keyword>
<dbReference type="Gene3D" id="3.40.50.2300">
    <property type="match status" value="1"/>
</dbReference>
<feature type="compositionally biased region" description="Gly residues" evidence="4">
    <location>
        <begin position="660"/>
        <end position="671"/>
    </location>
</feature>
<feature type="transmembrane region" description="Helical" evidence="5">
    <location>
        <begin position="70"/>
        <end position="90"/>
    </location>
</feature>
<keyword evidence="5" id="KW-1133">Transmembrane helix</keyword>
<gene>
    <name evidence="7" type="ORF">SmJEL517_g05434</name>
</gene>
<name>A0A507BUE9_9FUNG</name>
<evidence type="ECO:0000256" key="2">
    <source>
        <dbReference type="ARBA" id="ARBA00023012"/>
    </source>
</evidence>
<evidence type="ECO:0000256" key="4">
    <source>
        <dbReference type="SAM" id="MobiDB-lite"/>
    </source>
</evidence>
<protein>
    <recommendedName>
        <fullName evidence="6">Response regulatory domain-containing protein</fullName>
    </recommendedName>
</protein>
<feature type="compositionally biased region" description="Low complexity" evidence="4">
    <location>
        <begin position="699"/>
        <end position="714"/>
    </location>
</feature>
<evidence type="ECO:0000259" key="6">
    <source>
        <dbReference type="PROSITE" id="PS50110"/>
    </source>
</evidence>
<evidence type="ECO:0000313" key="7">
    <source>
        <dbReference type="EMBL" id="TPX31182.1"/>
    </source>
</evidence>
<dbReference type="InterPro" id="IPR001789">
    <property type="entry name" value="Sig_transdc_resp-reg_receiver"/>
</dbReference>
<dbReference type="CDD" id="cd17546">
    <property type="entry name" value="REC_hyHK_CKI1_RcsC-like"/>
    <property type="match status" value="1"/>
</dbReference>
<evidence type="ECO:0000256" key="5">
    <source>
        <dbReference type="SAM" id="Phobius"/>
    </source>
</evidence>
<feature type="transmembrane region" description="Helical" evidence="5">
    <location>
        <begin position="102"/>
        <end position="118"/>
    </location>
</feature>
<feature type="transmembrane region" description="Helical" evidence="5">
    <location>
        <begin position="139"/>
        <end position="158"/>
    </location>
</feature>
<dbReference type="OrthoDB" id="21225at2759"/>
<sequence>METKELNGEEYSLASPSTPILLHPPPAAAKNANTFLIGLSSLALKIAALNVVLQLILLMKARQDAVDVSFWWKLLALWHGIVLCIAVIVLKQRREDPTPSHIAVMLGTYVVVAALLVPRTEGFPASQTYIHGTYFAQAINLPMLPGFWMALGGLAYSVDRLLQTSSFTVFGPSASYLNDMAQTTAVASRNTSPTSSQPSSPATIFPSRKMIPSKNHPYIPFSLDHNTAVIRSDMQHNLASMRAIVSHMKNHLGSTTNSQYDSPTARVSDALTTCLANLNYVVAQFQSPNELDAADKGPERNKVLFDPSDLTEQVADSISYYADSKEVELIVHTPVGRTAEWYLTNDDPVPIRAILIKLISEVAMKAETHSHIAISLNVDLPSAIRSGASLTTARTFVMHCVWQIIYMCARTEPLEIEFSSTSTTFLGNIGGTHHHTANGDMCTEELRLDMDAVPLDNSVENAVMLDQFLSPLEKRELWAFSRRLTGARFALITTRDSQFVLNLLQYLENWGGTVTHGFTSNWGSLRATIDDFDHKSENERVASENSAAVFIDDDLAVLDTVIKRRLARRRRGCPIIYVCNTSNEKFVAEFEQAVRRQYHSGLPVICVISKPAGPRKILSTLKRVLFVQSPPRTTDDQDFQFLSSAASASRLGSSSEDNGVAGGNSSGSGGGRDGRRESGGSATIHPIGEIRLLPRRASDVSSRAASQSSSAASASGGGSPRPQPQGVLLQQQGGPSSQHPSQEQQSRSQHSQRPPQSSASSRHEQRAWTNVPASVNASVATPLAEVPVAPRISVLIVEDNIINQRILSTYLRHRGIDNVVANNGREAVDLWIAQKFHLVLMGKCPLYIMMPVMDGIEATTEIRRIEQERRNEQIDSNEIPPPETVIVALTASALPTDRDRALAAGCNDYLVKPVTLSWLERKIIEWGSMQALIEFGKDFTETAPRVPAVTESYPHDINVPSP</sequence>
<feature type="region of interest" description="Disordered" evidence="4">
    <location>
        <begin position="650"/>
        <end position="767"/>
    </location>
</feature>
<organism evidence="7 8">
    <name type="scientific">Synchytrium microbalum</name>
    <dbReference type="NCBI Taxonomy" id="1806994"/>
    <lineage>
        <taxon>Eukaryota</taxon>
        <taxon>Fungi</taxon>
        <taxon>Fungi incertae sedis</taxon>
        <taxon>Chytridiomycota</taxon>
        <taxon>Chytridiomycota incertae sedis</taxon>
        <taxon>Chytridiomycetes</taxon>
        <taxon>Synchytriales</taxon>
        <taxon>Synchytriaceae</taxon>
        <taxon>Synchytrium</taxon>
    </lineage>
</organism>
<evidence type="ECO:0000256" key="3">
    <source>
        <dbReference type="PROSITE-ProRule" id="PRU00169"/>
    </source>
</evidence>
<accession>A0A507BUE9</accession>
<keyword evidence="8" id="KW-1185">Reference proteome</keyword>
<comment type="caution">
    <text evidence="7">The sequence shown here is derived from an EMBL/GenBank/DDBJ whole genome shotgun (WGS) entry which is preliminary data.</text>
</comment>